<organism evidence="7 8">
    <name type="scientific">Methyloceanibacter superfactus</name>
    <dbReference type="NCBI Taxonomy" id="1774969"/>
    <lineage>
        <taxon>Bacteria</taxon>
        <taxon>Pseudomonadati</taxon>
        <taxon>Pseudomonadota</taxon>
        <taxon>Alphaproteobacteria</taxon>
        <taxon>Hyphomicrobiales</taxon>
        <taxon>Hyphomicrobiaceae</taxon>
        <taxon>Methyloceanibacter</taxon>
    </lineage>
</organism>
<dbReference type="Proteomes" id="UP000094472">
    <property type="component" value="Unassembled WGS sequence"/>
</dbReference>
<dbReference type="PANTHER" id="PTHR33337:SF40">
    <property type="entry name" value="CENP-V_GFA DOMAIN-CONTAINING PROTEIN-RELATED"/>
    <property type="match status" value="1"/>
</dbReference>
<keyword evidence="2" id="KW-0479">Metal-binding</keyword>
<dbReference type="PROSITE" id="PS51891">
    <property type="entry name" value="CENP_V_GFA"/>
    <property type="match status" value="1"/>
</dbReference>
<comment type="similarity">
    <text evidence="1">Belongs to the Gfa family.</text>
</comment>
<dbReference type="Pfam" id="PF04828">
    <property type="entry name" value="GFA"/>
    <property type="match status" value="1"/>
</dbReference>
<dbReference type="GO" id="GO:0046872">
    <property type="term" value="F:metal ion binding"/>
    <property type="evidence" value="ECO:0007669"/>
    <property type="project" value="UniProtKB-KW"/>
</dbReference>
<evidence type="ECO:0000256" key="4">
    <source>
        <dbReference type="ARBA" id="ARBA00023239"/>
    </source>
</evidence>
<accession>A0A1E3W6J1</accession>
<dbReference type="AlphaFoldDB" id="A0A1E3W6J1"/>
<evidence type="ECO:0000259" key="6">
    <source>
        <dbReference type="PROSITE" id="PS51891"/>
    </source>
</evidence>
<keyword evidence="4" id="KW-0456">Lyase</keyword>
<dbReference type="GO" id="GO:0016846">
    <property type="term" value="F:carbon-sulfur lyase activity"/>
    <property type="evidence" value="ECO:0007669"/>
    <property type="project" value="InterPro"/>
</dbReference>
<protein>
    <submittedName>
        <fullName evidence="7">Aldehyde-activating protein</fullName>
    </submittedName>
</protein>
<evidence type="ECO:0000313" key="7">
    <source>
        <dbReference type="EMBL" id="ODS01423.1"/>
    </source>
</evidence>
<comment type="caution">
    <text evidence="7">The sequence shown here is derived from an EMBL/GenBank/DDBJ whole genome shotgun (WGS) entry which is preliminary data.</text>
</comment>
<gene>
    <name evidence="7" type="ORF">AUC69_07070</name>
</gene>
<dbReference type="OrthoDB" id="9807246at2"/>
<evidence type="ECO:0000313" key="8">
    <source>
        <dbReference type="Proteomes" id="UP000094472"/>
    </source>
</evidence>
<evidence type="ECO:0000256" key="3">
    <source>
        <dbReference type="ARBA" id="ARBA00022833"/>
    </source>
</evidence>
<dbReference type="SUPFAM" id="SSF51316">
    <property type="entry name" value="Mss4-like"/>
    <property type="match status" value="1"/>
</dbReference>
<proteinExistence type="inferred from homology"/>
<name>A0A1E3W6J1_9HYPH</name>
<dbReference type="Gene3D" id="3.90.1590.10">
    <property type="entry name" value="glutathione-dependent formaldehyde- activating enzyme (gfa)"/>
    <property type="match status" value="1"/>
</dbReference>
<reference evidence="7 8" key="1">
    <citation type="journal article" date="2016" name="Environ. Microbiol.">
        <title>New Methyloceanibacter diversity from North Sea sediments includes methanotroph containing solely the soluble methane monooxygenase.</title>
        <authorList>
            <person name="Vekeman B."/>
            <person name="Kerckhof F.M."/>
            <person name="Cremers G."/>
            <person name="de Vos P."/>
            <person name="Vandamme P."/>
            <person name="Boon N."/>
            <person name="Op den Camp H.J."/>
            <person name="Heylen K."/>
        </authorList>
    </citation>
    <scope>NUCLEOTIDE SEQUENCE [LARGE SCALE GENOMIC DNA]</scope>
    <source>
        <strain evidence="7 8">R-67175</strain>
    </source>
</reference>
<keyword evidence="8" id="KW-1185">Reference proteome</keyword>
<feature type="domain" description="CENP-V/GFA" evidence="6">
    <location>
        <begin position="3"/>
        <end position="113"/>
    </location>
</feature>
<dbReference type="InterPro" id="IPR011057">
    <property type="entry name" value="Mss4-like_sf"/>
</dbReference>
<sequence length="141" mass="14687">MTITGGCLCGAVRYEIEAEPLVVRTCWCTDCQKFGAGSATVNVVFPAEAVHLKGDLRDFASAADSGSAMHRGFCPACGTPVTTGSEARPHLIGIRAGTLDDPELGRPQVTIWTSSAPSWAPIDPTIPQEAKQPALPGPPKG</sequence>
<evidence type="ECO:0000256" key="2">
    <source>
        <dbReference type="ARBA" id="ARBA00022723"/>
    </source>
</evidence>
<dbReference type="PANTHER" id="PTHR33337">
    <property type="entry name" value="GFA DOMAIN-CONTAINING PROTEIN"/>
    <property type="match status" value="1"/>
</dbReference>
<dbReference type="RefSeq" id="WP_069440870.1">
    <property type="nucleotide sequence ID" value="NZ_LPWF01000008.1"/>
</dbReference>
<evidence type="ECO:0000256" key="5">
    <source>
        <dbReference type="SAM" id="MobiDB-lite"/>
    </source>
</evidence>
<dbReference type="InterPro" id="IPR006913">
    <property type="entry name" value="CENP-V/GFA"/>
</dbReference>
<keyword evidence="3" id="KW-0862">Zinc</keyword>
<dbReference type="EMBL" id="LPWF01000008">
    <property type="protein sequence ID" value="ODS01423.1"/>
    <property type="molecule type" value="Genomic_DNA"/>
</dbReference>
<evidence type="ECO:0000256" key="1">
    <source>
        <dbReference type="ARBA" id="ARBA00005495"/>
    </source>
</evidence>
<feature type="region of interest" description="Disordered" evidence="5">
    <location>
        <begin position="116"/>
        <end position="141"/>
    </location>
</feature>